<dbReference type="SUPFAM" id="SSF52058">
    <property type="entry name" value="L domain-like"/>
    <property type="match status" value="1"/>
</dbReference>
<protein>
    <recommendedName>
        <fullName evidence="3">Disease resistance R13L4/SHOC-2-like LRR domain-containing protein</fullName>
    </recommendedName>
</protein>
<evidence type="ECO:0000313" key="4">
    <source>
        <dbReference type="EMBL" id="CAF2109721.1"/>
    </source>
</evidence>
<keyword evidence="1" id="KW-0433">Leucine-rich repeat</keyword>
<dbReference type="InterPro" id="IPR032675">
    <property type="entry name" value="LRR_dom_sf"/>
</dbReference>
<dbReference type="EMBL" id="CAJNRE010012371">
    <property type="protein sequence ID" value="CAF2109721.1"/>
    <property type="molecule type" value="Genomic_DNA"/>
</dbReference>
<gene>
    <name evidence="4" type="ORF">MBJ925_LOCUS23960</name>
</gene>
<dbReference type="GO" id="GO:0005737">
    <property type="term" value="C:cytoplasm"/>
    <property type="evidence" value="ECO:0007669"/>
    <property type="project" value="TreeGrafter"/>
</dbReference>
<dbReference type="PANTHER" id="PTHR48051:SF1">
    <property type="entry name" value="RAS SUPPRESSOR PROTEIN 1"/>
    <property type="match status" value="1"/>
</dbReference>
<sequence length="239" mass="27128">IGTFKFFKRQLEFKKMRNDIAATLRQGHFNSKGTRNMSLLDSETQENYRSDDEHEIVVSDETSAHSKSSFQARNSIDHIIDDDDEEELKTNGITWKRIPPSLGHLKKLRHLDLGENKLDSLPQEIGYLRELTRLIVASNQLTQLPRSIGSLSNLSHLNVGENNLTILPEDIGQLEKLEQLYINDNPNLDVLPYELALCTNLQIMSIENCPLRSLPQEIVAGGPSLVIRFLKVQGPFNLN</sequence>
<dbReference type="Proteomes" id="UP000663824">
    <property type="component" value="Unassembled WGS sequence"/>
</dbReference>
<dbReference type="SMART" id="SM00364">
    <property type="entry name" value="LRR_BAC"/>
    <property type="match status" value="3"/>
</dbReference>
<evidence type="ECO:0000256" key="2">
    <source>
        <dbReference type="ARBA" id="ARBA00022737"/>
    </source>
</evidence>
<dbReference type="InterPro" id="IPR050216">
    <property type="entry name" value="LRR_domain-containing"/>
</dbReference>
<accession>A0A816UMH7</accession>
<dbReference type="Pfam" id="PF23598">
    <property type="entry name" value="LRR_14"/>
    <property type="match status" value="1"/>
</dbReference>
<evidence type="ECO:0000259" key="3">
    <source>
        <dbReference type="Pfam" id="PF23598"/>
    </source>
</evidence>
<reference evidence="4" key="1">
    <citation type="submission" date="2021-02" db="EMBL/GenBank/DDBJ databases">
        <authorList>
            <person name="Nowell W R."/>
        </authorList>
    </citation>
    <scope>NUCLEOTIDE SEQUENCE</scope>
</reference>
<dbReference type="Gene3D" id="3.80.10.10">
    <property type="entry name" value="Ribonuclease Inhibitor"/>
    <property type="match status" value="1"/>
</dbReference>
<dbReference type="FunFam" id="3.80.10.10:FF:000031">
    <property type="entry name" value="leucine-rich repeat protein SHOC-2"/>
    <property type="match status" value="1"/>
</dbReference>
<dbReference type="SMART" id="SM00369">
    <property type="entry name" value="LRR_TYP"/>
    <property type="match status" value="4"/>
</dbReference>
<feature type="non-terminal residue" evidence="4">
    <location>
        <position position="1"/>
    </location>
</feature>
<dbReference type="InterPro" id="IPR055414">
    <property type="entry name" value="LRR_R13L4/SHOC2-like"/>
</dbReference>
<evidence type="ECO:0000313" key="5">
    <source>
        <dbReference type="Proteomes" id="UP000663824"/>
    </source>
</evidence>
<feature type="domain" description="Disease resistance R13L4/SHOC-2-like LRR" evidence="3">
    <location>
        <begin position="102"/>
        <end position="203"/>
    </location>
</feature>
<dbReference type="InterPro" id="IPR003591">
    <property type="entry name" value="Leu-rich_rpt_typical-subtyp"/>
</dbReference>
<dbReference type="PANTHER" id="PTHR48051">
    <property type="match status" value="1"/>
</dbReference>
<comment type="caution">
    <text evidence="4">The sequence shown here is derived from an EMBL/GenBank/DDBJ whole genome shotgun (WGS) entry which is preliminary data.</text>
</comment>
<proteinExistence type="predicted"/>
<evidence type="ECO:0000256" key="1">
    <source>
        <dbReference type="ARBA" id="ARBA00022614"/>
    </source>
</evidence>
<dbReference type="InterPro" id="IPR001611">
    <property type="entry name" value="Leu-rich_rpt"/>
</dbReference>
<keyword evidence="2" id="KW-0677">Repeat</keyword>
<dbReference type="PROSITE" id="PS51450">
    <property type="entry name" value="LRR"/>
    <property type="match status" value="1"/>
</dbReference>
<name>A0A816UMH7_9BILA</name>
<organism evidence="4 5">
    <name type="scientific">Rotaria magnacalcarata</name>
    <dbReference type="NCBI Taxonomy" id="392030"/>
    <lineage>
        <taxon>Eukaryota</taxon>
        <taxon>Metazoa</taxon>
        <taxon>Spiralia</taxon>
        <taxon>Gnathifera</taxon>
        <taxon>Rotifera</taxon>
        <taxon>Eurotatoria</taxon>
        <taxon>Bdelloidea</taxon>
        <taxon>Philodinida</taxon>
        <taxon>Philodinidae</taxon>
        <taxon>Rotaria</taxon>
    </lineage>
</organism>
<dbReference type="AlphaFoldDB" id="A0A816UMH7"/>